<keyword evidence="3" id="KW-1185">Reference proteome</keyword>
<name>A0AAD4MTC0_9BILA</name>
<gene>
    <name evidence="2" type="ORF">DdX_14441</name>
</gene>
<evidence type="ECO:0000256" key="1">
    <source>
        <dbReference type="SAM" id="Phobius"/>
    </source>
</evidence>
<keyword evidence="1" id="KW-0472">Membrane</keyword>
<dbReference type="Proteomes" id="UP001201812">
    <property type="component" value="Unassembled WGS sequence"/>
</dbReference>
<sequence length="241" mass="25360">MKFNFADPVIIHLIIPIYLIIPTYLIITWSRNVWTFQGMGSSMGIGGMGMVGMQCPQGMEQDGRCSIMKFCFDPKEQCIGNYCCQQGNNGMPGTNDPNNPNGGSQGCPQGMSPDGTCSIMRFCFDPKEQCIGSICCEPSQLGQIMPGPGGVPTVGSSFCPLGMYPDGGCSIMKFCFDPKEQCIGNYCCQQQNNGFPSGAMNGMQSGLSGLGGMFGSMGGMNGGNGIMSNLMGGTAGMGMFG</sequence>
<dbReference type="AlphaFoldDB" id="A0AAD4MTC0"/>
<reference evidence="2" key="1">
    <citation type="submission" date="2022-01" db="EMBL/GenBank/DDBJ databases">
        <title>Genome Sequence Resource for Two Populations of Ditylenchus destructor, the Migratory Endoparasitic Phytonematode.</title>
        <authorList>
            <person name="Zhang H."/>
            <person name="Lin R."/>
            <person name="Xie B."/>
        </authorList>
    </citation>
    <scope>NUCLEOTIDE SEQUENCE</scope>
    <source>
        <strain evidence="2">BazhouSP</strain>
    </source>
</reference>
<keyword evidence="1" id="KW-1133">Transmembrane helix</keyword>
<comment type="caution">
    <text evidence="2">The sequence shown here is derived from an EMBL/GenBank/DDBJ whole genome shotgun (WGS) entry which is preliminary data.</text>
</comment>
<dbReference type="EMBL" id="JAKKPZ010000071">
    <property type="protein sequence ID" value="KAI1704201.1"/>
    <property type="molecule type" value="Genomic_DNA"/>
</dbReference>
<evidence type="ECO:0000313" key="2">
    <source>
        <dbReference type="EMBL" id="KAI1704201.1"/>
    </source>
</evidence>
<evidence type="ECO:0000313" key="3">
    <source>
        <dbReference type="Proteomes" id="UP001201812"/>
    </source>
</evidence>
<accession>A0AAD4MTC0</accession>
<proteinExistence type="predicted"/>
<feature type="transmembrane region" description="Helical" evidence="1">
    <location>
        <begin position="9"/>
        <end position="27"/>
    </location>
</feature>
<organism evidence="2 3">
    <name type="scientific">Ditylenchus destructor</name>
    <dbReference type="NCBI Taxonomy" id="166010"/>
    <lineage>
        <taxon>Eukaryota</taxon>
        <taxon>Metazoa</taxon>
        <taxon>Ecdysozoa</taxon>
        <taxon>Nematoda</taxon>
        <taxon>Chromadorea</taxon>
        <taxon>Rhabditida</taxon>
        <taxon>Tylenchina</taxon>
        <taxon>Tylenchomorpha</taxon>
        <taxon>Sphaerularioidea</taxon>
        <taxon>Anguinidae</taxon>
        <taxon>Anguininae</taxon>
        <taxon>Ditylenchus</taxon>
    </lineage>
</organism>
<protein>
    <submittedName>
        <fullName evidence="2">Uncharacterized protein</fullName>
    </submittedName>
</protein>
<keyword evidence="1" id="KW-0812">Transmembrane</keyword>